<dbReference type="GO" id="GO:0004567">
    <property type="term" value="F:beta-mannosidase activity"/>
    <property type="evidence" value="ECO:0007669"/>
    <property type="project" value="UniProtKB-EC"/>
</dbReference>
<evidence type="ECO:0000256" key="3">
    <source>
        <dbReference type="ARBA" id="ARBA00012754"/>
    </source>
</evidence>
<dbReference type="InterPro" id="IPR050887">
    <property type="entry name" value="Beta-mannosidase_GH2"/>
</dbReference>
<dbReference type="Pfam" id="PF00703">
    <property type="entry name" value="Glyco_hydro_2"/>
    <property type="match status" value="1"/>
</dbReference>
<dbReference type="AlphaFoldDB" id="A0A1I7NM95"/>
<keyword evidence="5" id="KW-0325">Glycoprotein</keyword>
<dbReference type="InterPro" id="IPR008979">
    <property type="entry name" value="Galactose-bd-like_sf"/>
</dbReference>
<organism evidence="10 11">
    <name type="scientific">Devosia crocina</name>
    <dbReference type="NCBI Taxonomy" id="429728"/>
    <lineage>
        <taxon>Bacteria</taxon>
        <taxon>Pseudomonadati</taxon>
        <taxon>Pseudomonadota</taxon>
        <taxon>Alphaproteobacteria</taxon>
        <taxon>Hyphomicrobiales</taxon>
        <taxon>Devosiaceae</taxon>
        <taxon>Devosia</taxon>
    </lineage>
</organism>
<dbReference type="InterPro" id="IPR017853">
    <property type="entry name" value="GH"/>
</dbReference>
<evidence type="ECO:0000313" key="10">
    <source>
        <dbReference type="EMBL" id="SFV35791.1"/>
    </source>
</evidence>
<comment type="catalytic activity">
    <reaction evidence="1">
        <text>Hydrolysis of terminal, non-reducing beta-D-mannose residues in beta-D-mannosides.</text>
        <dbReference type="EC" id="3.2.1.25"/>
    </reaction>
</comment>
<dbReference type="PANTHER" id="PTHR43730">
    <property type="entry name" value="BETA-MANNOSIDASE"/>
    <property type="match status" value="1"/>
</dbReference>
<dbReference type="EMBL" id="FPCK01000002">
    <property type="protein sequence ID" value="SFV35791.1"/>
    <property type="molecule type" value="Genomic_DNA"/>
</dbReference>
<sequence>MCFPYKHIVKSPHPIGTAASSRYNRSEIDFGAIGSGCRFGRREEALTIARHNSALDLRGTFALSAPTRDIETEIALPGDVHGALLAAHLIPDPYFGENEKSVLWVGETAWTVERQFEASAADIDGYLTLTLSEVDCIATIFLNGEEIARTDNSFIRHDIDVTGKVHAGENTLRIVFGIAPDVAKARSDAHPFPIPFTYNYQTNGLKGIHMNFIRKAACHAGWDWGICTMPVGVYGTMALRKSRLARQDSVEVTQTHGSHSVELSIKTRLFAFAHGEVELEHAIDGQTIADKLSVQKGENVFTHNVTITNPKIWWPAGQGAQPLYDLTTDLEGEVTTRKIGLRKLEWIIEKDEIDHSFKCRINGRDITMMGANWIPADAIPSRITPAVIRDLLESAKAANMNMLRIWGGGQYEPDYFYDLCDELGILLWHDFMFSCMSYPSNREFLSSVETEITQQVRRLSHHASIALWCGDNEVIGSLNWYPETRADKERYIANYDRLNSMLHRIVEDEDPTRRFWPSSPSLGYMDFSDGWHSDTRGDLHYWDVWHSAKSFDAYRSVNPRFASEFGFQSFTSMNVIETFAEEKDRNPSSPVMENHQRNNGGNARILETMTRYFRFPRDFDQMVFLSQIQQGLAIKTAIEYWRSTKPRCMGTLYWQLNDIWPVASWSSLDYGGQWKLMHHMAKRFFRPVNVVAVPNADGSEIALRGINDTGRALSISLEILAVSVEGTTRTLFAGNTAVGADAALTITTLAGADLNDGEFLYFSWKDASGQVLGENDYFPKPYKAYDLAQPTLSSAWTDRDGTAVLTIEADAPAFFVTATVDAPGYFSDNAVTLLPGRPLELSFIARHGAEVVSDDLRASLKLRHLAETF</sequence>
<dbReference type="Gene3D" id="2.60.120.260">
    <property type="entry name" value="Galactose-binding domain-like"/>
    <property type="match status" value="1"/>
</dbReference>
<dbReference type="SUPFAM" id="SSF49303">
    <property type="entry name" value="beta-Galactosidase/glucuronidase domain"/>
    <property type="match status" value="3"/>
</dbReference>
<dbReference type="FunFam" id="3.20.20.80:FF:000050">
    <property type="entry name" value="Beta-mannosidase B"/>
    <property type="match status" value="1"/>
</dbReference>
<dbReference type="SUPFAM" id="SSF49785">
    <property type="entry name" value="Galactose-binding domain-like"/>
    <property type="match status" value="1"/>
</dbReference>
<feature type="domain" description="Beta-mannosidase-like galactose-binding" evidence="9">
    <location>
        <begin position="72"/>
        <end position="234"/>
    </location>
</feature>
<dbReference type="InterPro" id="IPR013783">
    <property type="entry name" value="Ig-like_fold"/>
</dbReference>
<protein>
    <recommendedName>
        <fullName evidence="3">beta-mannosidase</fullName>
        <ecNumber evidence="3">3.2.1.25</ecNumber>
    </recommendedName>
</protein>
<dbReference type="Pfam" id="PF22666">
    <property type="entry name" value="Glyco_hydro_2_N2"/>
    <property type="match status" value="1"/>
</dbReference>
<gene>
    <name evidence="10" type="ORF">SAMN05216456_2236</name>
</gene>
<evidence type="ECO:0000259" key="8">
    <source>
        <dbReference type="Pfam" id="PF17753"/>
    </source>
</evidence>
<dbReference type="STRING" id="429728.SAMN05216456_2236"/>
<dbReference type="PANTHER" id="PTHR43730:SF1">
    <property type="entry name" value="BETA-MANNOSIDASE"/>
    <property type="match status" value="1"/>
</dbReference>
<evidence type="ECO:0000259" key="7">
    <source>
        <dbReference type="Pfam" id="PF00703"/>
    </source>
</evidence>
<keyword evidence="6" id="KW-0326">Glycosidase</keyword>
<dbReference type="Gene3D" id="2.60.40.10">
    <property type="entry name" value="Immunoglobulins"/>
    <property type="match status" value="2"/>
</dbReference>
<evidence type="ECO:0000256" key="4">
    <source>
        <dbReference type="ARBA" id="ARBA00022801"/>
    </source>
</evidence>
<dbReference type="InterPro" id="IPR054593">
    <property type="entry name" value="Beta-mannosidase-like_N2"/>
</dbReference>
<dbReference type="SUPFAM" id="SSF51445">
    <property type="entry name" value="(Trans)glycosidases"/>
    <property type="match status" value="1"/>
</dbReference>
<dbReference type="GO" id="GO:0005975">
    <property type="term" value="P:carbohydrate metabolic process"/>
    <property type="evidence" value="ECO:0007669"/>
    <property type="project" value="InterPro"/>
</dbReference>
<evidence type="ECO:0000256" key="5">
    <source>
        <dbReference type="ARBA" id="ARBA00023180"/>
    </source>
</evidence>
<dbReference type="Gene3D" id="3.20.20.80">
    <property type="entry name" value="Glycosidases"/>
    <property type="match status" value="1"/>
</dbReference>
<name>A0A1I7NM95_9HYPH</name>
<dbReference type="InterPro" id="IPR041625">
    <property type="entry name" value="Beta-mannosidase_Ig"/>
</dbReference>
<accession>A0A1I7NM95</accession>
<evidence type="ECO:0000256" key="2">
    <source>
        <dbReference type="ARBA" id="ARBA00007401"/>
    </source>
</evidence>
<feature type="domain" description="Glycoside hydrolase family 2 immunoglobulin-like beta-sandwich" evidence="7">
    <location>
        <begin position="250"/>
        <end position="342"/>
    </location>
</feature>
<reference evidence="10 11" key="1">
    <citation type="submission" date="2016-10" db="EMBL/GenBank/DDBJ databases">
        <authorList>
            <person name="de Groot N.N."/>
        </authorList>
    </citation>
    <scope>NUCLEOTIDE SEQUENCE [LARGE SCALE GENOMIC DNA]</scope>
    <source>
        <strain evidence="10 11">IPL20</strain>
    </source>
</reference>
<evidence type="ECO:0000259" key="9">
    <source>
        <dbReference type="Pfam" id="PF22666"/>
    </source>
</evidence>
<dbReference type="Pfam" id="PF17753">
    <property type="entry name" value="Ig_mannosidase"/>
    <property type="match status" value="1"/>
</dbReference>
<evidence type="ECO:0000256" key="6">
    <source>
        <dbReference type="ARBA" id="ARBA00023295"/>
    </source>
</evidence>
<comment type="similarity">
    <text evidence="2">Belongs to the glycosyl hydrolase 2 family.</text>
</comment>
<dbReference type="EC" id="3.2.1.25" evidence="3"/>
<proteinExistence type="inferred from homology"/>
<keyword evidence="4" id="KW-0378">Hydrolase</keyword>
<dbReference type="InterPro" id="IPR006102">
    <property type="entry name" value="Ig-like_GH2"/>
</dbReference>
<evidence type="ECO:0000256" key="1">
    <source>
        <dbReference type="ARBA" id="ARBA00000829"/>
    </source>
</evidence>
<keyword evidence="11" id="KW-1185">Reference proteome</keyword>
<feature type="domain" description="Beta-mannosidase Ig-fold" evidence="8">
    <location>
        <begin position="787"/>
        <end position="867"/>
    </location>
</feature>
<evidence type="ECO:0000313" key="11">
    <source>
        <dbReference type="Proteomes" id="UP000199074"/>
    </source>
</evidence>
<dbReference type="InterPro" id="IPR036156">
    <property type="entry name" value="Beta-gal/glucu_dom_sf"/>
</dbReference>
<dbReference type="Proteomes" id="UP000199074">
    <property type="component" value="Unassembled WGS sequence"/>
</dbReference>
<dbReference type="GO" id="GO:0006516">
    <property type="term" value="P:glycoprotein catabolic process"/>
    <property type="evidence" value="ECO:0007669"/>
    <property type="project" value="TreeGrafter"/>
</dbReference>